<dbReference type="InterPro" id="IPR008569">
    <property type="entry name" value="DUF851"/>
</dbReference>
<feature type="compositionally biased region" description="Basic residues" evidence="1">
    <location>
        <begin position="33"/>
        <end position="43"/>
    </location>
</feature>
<reference evidence="3" key="1">
    <citation type="submission" date="2020-12" db="UniProtKB">
        <authorList>
            <consortium name="WormBaseParasite"/>
        </authorList>
    </citation>
    <scope>IDENTIFICATION</scope>
    <source>
        <strain evidence="3">MHco3</strain>
    </source>
</reference>
<sequence>SYALHTHEWLVFRLPLSRYRAFLLRLFQDRGKSPSKIKKKEKKSPKSDGQDPKFSPGSESRKKDKPLADSPANDLKKFIKRSTGKAQPSAFESPLPKELKSAPFYQKGIAALVAKVRGRKKSKSESRSLSMDEITYPSTERKVRGRKVVQSDESAEGESTLLMYDTCAEISTIQDVKQARLAYSGMPIVTGNNCNGNKLFVDDMPFWWSDEVSDITDSELVMNASVLIEALEGRLKLVPMPDVEIVLDPIEDVTILRTRDKLCFRREHIFGNTVRSMVNLNELSIRSLRTSSRKSQRKKQRRSGSDHMQPLDMEEPSSRMMYARNNFKEVYSEEYTPSKTIRYSIDPPVMELEQ</sequence>
<proteinExistence type="predicted"/>
<evidence type="ECO:0000313" key="3">
    <source>
        <dbReference type="WBParaSite" id="HCON_00017280-00001"/>
    </source>
</evidence>
<accession>A0A7I5E5V3</accession>
<evidence type="ECO:0000256" key="1">
    <source>
        <dbReference type="SAM" id="MobiDB-lite"/>
    </source>
</evidence>
<dbReference type="AlphaFoldDB" id="A0A7I5E5V3"/>
<feature type="compositionally biased region" description="Basic residues" evidence="1">
    <location>
        <begin position="291"/>
        <end position="302"/>
    </location>
</feature>
<organism evidence="2 3">
    <name type="scientific">Haemonchus contortus</name>
    <name type="common">Barber pole worm</name>
    <dbReference type="NCBI Taxonomy" id="6289"/>
    <lineage>
        <taxon>Eukaryota</taxon>
        <taxon>Metazoa</taxon>
        <taxon>Ecdysozoa</taxon>
        <taxon>Nematoda</taxon>
        <taxon>Chromadorea</taxon>
        <taxon>Rhabditida</taxon>
        <taxon>Rhabditina</taxon>
        <taxon>Rhabditomorpha</taxon>
        <taxon>Strongyloidea</taxon>
        <taxon>Trichostrongylidae</taxon>
        <taxon>Haemonchus</taxon>
    </lineage>
</organism>
<evidence type="ECO:0000313" key="2">
    <source>
        <dbReference type="Proteomes" id="UP000025227"/>
    </source>
</evidence>
<keyword evidence="2" id="KW-1185">Reference proteome</keyword>
<dbReference type="OMA" id="SADEIMY"/>
<dbReference type="Proteomes" id="UP000025227">
    <property type="component" value="Unplaced"/>
</dbReference>
<feature type="region of interest" description="Disordered" evidence="1">
    <location>
        <begin position="33"/>
        <end position="75"/>
    </location>
</feature>
<name>A0A7I5E5V3_HAECO</name>
<dbReference type="Pfam" id="PF05867">
    <property type="entry name" value="DUF851"/>
    <property type="match status" value="1"/>
</dbReference>
<feature type="region of interest" description="Disordered" evidence="1">
    <location>
        <begin position="289"/>
        <end position="320"/>
    </location>
</feature>
<protein>
    <submittedName>
        <fullName evidence="3">CABIT domain-containing protein</fullName>
    </submittedName>
</protein>
<dbReference type="OrthoDB" id="5867859at2759"/>
<dbReference type="WBParaSite" id="HCON_00017280-00001">
    <property type="protein sequence ID" value="HCON_00017280-00001"/>
    <property type="gene ID" value="HCON_00017280"/>
</dbReference>